<keyword evidence="1" id="KW-1133">Transmembrane helix</keyword>
<feature type="transmembrane region" description="Helical" evidence="1">
    <location>
        <begin position="201"/>
        <end position="231"/>
    </location>
</feature>
<reference evidence="2 3" key="1">
    <citation type="submission" date="2015-12" db="EMBL/GenBank/DDBJ databases">
        <title>The genome of Folsomia candida.</title>
        <authorList>
            <person name="Faddeeva A."/>
            <person name="Derks M.F."/>
            <person name="Anvar Y."/>
            <person name="Smit S."/>
            <person name="Van Straalen N."/>
            <person name="Roelofs D."/>
        </authorList>
    </citation>
    <scope>NUCLEOTIDE SEQUENCE [LARGE SCALE GENOMIC DNA]</scope>
    <source>
        <strain evidence="2 3">VU population</strain>
        <tissue evidence="2">Whole body</tissue>
    </source>
</reference>
<evidence type="ECO:0000256" key="1">
    <source>
        <dbReference type="SAM" id="Phobius"/>
    </source>
</evidence>
<dbReference type="EMBL" id="LNIX01000004">
    <property type="protein sequence ID" value="OXA55748.1"/>
    <property type="molecule type" value="Genomic_DNA"/>
</dbReference>
<organism evidence="2 3">
    <name type="scientific">Folsomia candida</name>
    <name type="common">Springtail</name>
    <dbReference type="NCBI Taxonomy" id="158441"/>
    <lineage>
        <taxon>Eukaryota</taxon>
        <taxon>Metazoa</taxon>
        <taxon>Ecdysozoa</taxon>
        <taxon>Arthropoda</taxon>
        <taxon>Hexapoda</taxon>
        <taxon>Collembola</taxon>
        <taxon>Entomobryomorpha</taxon>
        <taxon>Isotomoidea</taxon>
        <taxon>Isotomidae</taxon>
        <taxon>Proisotominae</taxon>
        <taxon>Folsomia</taxon>
    </lineage>
</organism>
<dbReference type="AlphaFoldDB" id="A0A226EEP9"/>
<keyword evidence="1" id="KW-0812">Transmembrane</keyword>
<name>A0A226EEP9_FOLCA</name>
<protein>
    <submittedName>
        <fullName evidence="2">Uncharacterized protein</fullName>
    </submittedName>
</protein>
<accession>A0A226EEP9</accession>
<keyword evidence="1" id="KW-0472">Membrane</keyword>
<keyword evidence="3" id="KW-1185">Reference proteome</keyword>
<dbReference type="Proteomes" id="UP000198287">
    <property type="component" value="Unassembled WGS sequence"/>
</dbReference>
<evidence type="ECO:0000313" key="2">
    <source>
        <dbReference type="EMBL" id="OXA55748.1"/>
    </source>
</evidence>
<sequence length="458" mass="52843">MTKSSILTLTSDTVVSINLSPNSLSDTSIYGDLRFVLEIHWENEQRFNVNYLSRNCHPSTFYTPVWKPFNNSSNNFYKNLNNFLRYELLSWDVDLTGQPNNFYLIKTQFANRDDNRFIFPQLLALFHLSEKLNATFHTCRGHPLAPTGKSPPKCFKRKMNFFFSASDYDGASFKNRHHRFYTDSRFEISFLTYNYLHPRNYAFAAIICPIGLELLLVTIALLFGISALCHLLFTYRKFSHPNFFLLFISPLLSQEVKMYSKCSRNTPAKDFTFKLVITTWLVYCLIMTEVYRSNVYKYLFLPSYTTPPQNFDQLISSPDYAVITTSSKFKSITSPDSEHASIFAHMQPKFEKKYFIMCCSGGETDLVDLFKNLTTKPTAFVGATEYIQMLEVLFRQLIGTGSASASLDVVMGKKVWILYNRPGLIETLGVFKGLVVSGILERSRKRLHGTWAEVYVKM</sequence>
<comment type="caution">
    <text evidence="2">The sequence shown here is derived from an EMBL/GenBank/DDBJ whole genome shotgun (WGS) entry which is preliminary data.</text>
</comment>
<evidence type="ECO:0000313" key="3">
    <source>
        <dbReference type="Proteomes" id="UP000198287"/>
    </source>
</evidence>
<dbReference type="Gene3D" id="1.10.287.70">
    <property type="match status" value="1"/>
</dbReference>
<gene>
    <name evidence="2" type="ORF">Fcan01_08635</name>
</gene>
<proteinExistence type="predicted"/>